<keyword evidence="1" id="KW-0472">Membrane</keyword>
<dbReference type="GO" id="GO:0003676">
    <property type="term" value="F:nucleic acid binding"/>
    <property type="evidence" value="ECO:0007669"/>
    <property type="project" value="InterPro"/>
</dbReference>
<reference evidence="2 3" key="1">
    <citation type="submission" date="2020-08" db="EMBL/GenBank/DDBJ databases">
        <title>Genome sequence of Sphingomonas rhizophila KACC 19189T.</title>
        <authorList>
            <person name="Hyun D.-W."/>
            <person name="Bae J.-W."/>
        </authorList>
    </citation>
    <scope>NUCLEOTIDE SEQUENCE [LARGE SCALE GENOMIC DNA]</scope>
    <source>
        <strain evidence="2 3">KACC 19189</strain>
    </source>
</reference>
<dbReference type="InterPro" id="IPR012156">
    <property type="entry name" value="Cold_shock_CspA"/>
</dbReference>
<dbReference type="Pfam" id="PF06961">
    <property type="entry name" value="DUF1294"/>
    <property type="match status" value="1"/>
</dbReference>
<dbReference type="InterPro" id="IPR010718">
    <property type="entry name" value="DUF1294"/>
</dbReference>
<keyword evidence="3" id="KW-1185">Reference proteome</keyword>
<dbReference type="EMBL" id="CP060717">
    <property type="protein sequence ID" value="QNN66139.1"/>
    <property type="molecule type" value="Genomic_DNA"/>
</dbReference>
<feature type="transmembrane region" description="Helical" evidence="1">
    <location>
        <begin position="51"/>
        <end position="71"/>
    </location>
</feature>
<organism evidence="2 3">
    <name type="scientific">Sphingomonas rhizophila</name>
    <dbReference type="NCBI Taxonomy" id="2071607"/>
    <lineage>
        <taxon>Bacteria</taxon>
        <taxon>Pseudomonadati</taxon>
        <taxon>Pseudomonadota</taxon>
        <taxon>Alphaproteobacteria</taxon>
        <taxon>Sphingomonadales</taxon>
        <taxon>Sphingomonadaceae</taxon>
        <taxon>Sphingomonas</taxon>
    </lineage>
</organism>
<keyword evidence="1" id="KW-1133">Transmembrane helix</keyword>
<dbReference type="PIRSF" id="PIRSF002599">
    <property type="entry name" value="Cold_shock_A"/>
    <property type="match status" value="1"/>
</dbReference>
<gene>
    <name evidence="2" type="ORF">H9L12_02455</name>
</gene>
<proteinExistence type="predicted"/>
<name>A0A7G9SE64_9SPHN</name>
<dbReference type="Proteomes" id="UP000515955">
    <property type="component" value="Chromosome"/>
</dbReference>
<evidence type="ECO:0000313" key="2">
    <source>
        <dbReference type="EMBL" id="QNN66139.1"/>
    </source>
</evidence>
<evidence type="ECO:0000256" key="1">
    <source>
        <dbReference type="SAM" id="Phobius"/>
    </source>
</evidence>
<protein>
    <submittedName>
        <fullName evidence="2">DUF1294 domain-containing protein</fullName>
    </submittedName>
</protein>
<sequence length="72" mass="8010">MVAFWRDKQAAVEGRRRTSEADLLLFAIIGGSPGAYAARRMFRHKTRKEPFSTQLFVIATLQVGAAIGFLLV</sequence>
<evidence type="ECO:0000313" key="3">
    <source>
        <dbReference type="Proteomes" id="UP000515955"/>
    </source>
</evidence>
<dbReference type="AlphaFoldDB" id="A0A7G9SE64"/>
<accession>A0A7G9SE64</accession>
<dbReference type="KEGG" id="srhi:H9L12_02455"/>
<keyword evidence="1" id="KW-0812">Transmembrane</keyword>
<feature type="transmembrane region" description="Helical" evidence="1">
    <location>
        <begin position="23"/>
        <end position="39"/>
    </location>
</feature>
<dbReference type="RefSeq" id="WP_187543123.1">
    <property type="nucleotide sequence ID" value="NZ_CP060717.1"/>
</dbReference>